<evidence type="ECO:0000256" key="2">
    <source>
        <dbReference type="ARBA" id="ARBA00016109"/>
    </source>
</evidence>
<dbReference type="Proteomes" id="UP000192602">
    <property type="component" value="Unassembled WGS sequence"/>
</dbReference>
<reference evidence="6" key="1">
    <citation type="submission" date="2017-04" db="EMBL/GenBank/DDBJ databases">
        <authorList>
            <person name="Varghese N."/>
            <person name="Submissions S."/>
        </authorList>
    </citation>
    <scope>NUCLEOTIDE SEQUENCE [LARGE SCALE GENOMIC DNA]</scope>
    <source>
        <strain evidence="6">DSM 16512</strain>
    </source>
</reference>
<dbReference type="OrthoDB" id="9790529at2"/>
<evidence type="ECO:0000313" key="6">
    <source>
        <dbReference type="Proteomes" id="UP000192602"/>
    </source>
</evidence>
<keyword evidence="6" id="KW-1185">Reference proteome</keyword>
<gene>
    <name evidence="5" type="ORF">SAMN05660197_1001</name>
</gene>
<dbReference type="STRING" id="1069081.SAMN05660197_1001"/>
<evidence type="ECO:0000313" key="5">
    <source>
        <dbReference type="EMBL" id="SMC09196.1"/>
    </source>
</evidence>
<comment type="similarity">
    <text evidence="1">Belongs to the CRISPR-associated Csm4 family.</text>
</comment>
<sequence>MKIIKIVLKLKTPFITPLQSDTIFGHFAWGVVYKYGEGKLKELLKNFQSKPFIVFSDGFDKGKLPKPFLSSYLIPPNFMDLNKKYKKTNFIPKNWIFKNIDNLTDKVIFKKFKEEQFKYEKDKKTTLTLKNSIDRRFNRTSKGLYAINEIFYIENFAIEIYAKFDEGQISLEEIKEVFEFIGMRGYGKDKSSGKGKFGIEIFEDFEEKKFFKPKENRNFYLNLSTMFKDKKLQLSFGKKITKFPKSGGYLASHHPFKNPVIMFLPGTSFLIKEFNEVYGTAKEEVFNKKGYFHSGYSIGIYFGVKDAS</sequence>
<dbReference type="AlphaFoldDB" id="A0A1W1WSH7"/>
<dbReference type="GO" id="GO:0051607">
    <property type="term" value="P:defense response to virus"/>
    <property type="evidence" value="ECO:0007669"/>
    <property type="project" value="UniProtKB-KW"/>
</dbReference>
<proteinExistence type="inferred from homology"/>
<dbReference type="InterPro" id="IPR005510">
    <property type="entry name" value="Csm4"/>
</dbReference>
<evidence type="ECO:0000256" key="3">
    <source>
        <dbReference type="ARBA" id="ARBA00022884"/>
    </source>
</evidence>
<accession>A0A1W1WSH7</accession>
<dbReference type="EMBL" id="FWWZ01000001">
    <property type="protein sequence ID" value="SMC09196.1"/>
    <property type="molecule type" value="Genomic_DNA"/>
</dbReference>
<organism evidence="5 6">
    <name type="scientific">Nitratiruptor tergarcus DSM 16512</name>
    <dbReference type="NCBI Taxonomy" id="1069081"/>
    <lineage>
        <taxon>Bacteria</taxon>
        <taxon>Pseudomonadati</taxon>
        <taxon>Campylobacterota</taxon>
        <taxon>Epsilonproteobacteria</taxon>
        <taxon>Nautiliales</taxon>
        <taxon>Nitratiruptoraceae</taxon>
        <taxon>Nitratiruptor</taxon>
    </lineage>
</organism>
<keyword evidence="3" id="KW-0694">RNA-binding</keyword>
<evidence type="ECO:0000256" key="4">
    <source>
        <dbReference type="ARBA" id="ARBA00023118"/>
    </source>
</evidence>
<dbReference type="GO" id="GO:0003723">
    <property type="term" value="F:RNA binding"/>
    <property type="evidence" value="ECO:0007669"/>
    <property type="project" value="UniProtKB-KW"/>
</dbReference>
<dbReference type="RefSeq" id="WP_084275435.1">
    <property type="nucleotide sequence ID" value="NZ_AP026671.1"/>
</dbReference>
<dbReference type="NCBIfam" id="TIGR01903">
    <property type="entry name" value="cas5_csm4"/>
    <property type="match status" value="1"/>
</dbReference>
<keyword evidence="4" id="KW-0051">Antiviral defense</keyword>
<name>A0A1W1WSH7_9BACT</name>
<evidence type="ECO:0000256" key="1">
    <source>
        <dbReference type="ARBA" id="ARBA00005772"/>
    </source>
</evidence>
<protein>
    <recommendedName>
        <fullName evidence="2">CRISPR system Cms protein Csm4</fullName>
    </recommendedName>
</protein>